<evidence type="ECO:0000256" key="1">
    <source>
        <dbReference type="SAM" id="MobiDB-lite"/>
    </source>
</evidence>
<feature type="region of interest" description="Disordered" evidence="1">
    <location>
        <begin position="113"/>
        <end position="138"/>
    </location>
</feature>
<feature type="compositionally biased region" description="Basic and acidic residues" evidence="1">
    <location>
        <begin position="113"/>
        <end position="129"/>
    </location>
</feature>
<gene>
    <name evidence="2" type="ORF">M413DRAFT_158200</name>
</gene>
<dbReference type="Proteomes" id="UP000053424">
    <property type="component" value="Unassembled WGS sequence"/>
</dbReference>
<dbReference type="EMBL" id="KN831781">
    <property type="protein sequence ID" value="KIM41031.1"/>
    <property type="molecule type" value="Genomic_DNA"/>
</dbReference>
<reference evidence="3" key="2">
    <citation type="submission" date="2015-01" db="EMBL/GenBank/DDBJ databases">
        <title>Evolutionary Origins and Diversification of the Mycorrhizal Mutualists.</title>
        <authorList>
            <consortium name="DOE Joint Genome Institute"/>
            <consortium name="Mycorrhizal Genomics Consortium"/>
            <person name="Kohler A."/>
            <person name="Kuo A."/>
            <person name="Nagy L.G."/>
            <person name="Floudas D."/>
            <person name="Copeland A."/>
            <person name="Barry K.W."/>
            <person name="Cichocki N."/>
            <person name="Veneault-Fourrey C."/>
            <person name="LaButti K."/>
            <person name="Lindquist E.A."/>
            <person name="Lipzen A."/>
            <person name="Lundell T."/>
            <person name="Morin E."/>
            <person name="Murat C."/>
            <person name="Riley R."/>
            <person name="Ohm R."/>
            <person name="Sun H."/>
            <person name="Tunlid A."/>
            <person name="Henrissat B."/>
            <person name="Grigoriev I.V."/>
            <person name="Hibbett D.S."/>
            <person name="Martin F."/>
        </authorList>
    </citation>
    <scope>NUCLEOTIDE SEQUENCE [LARGE SCALE GENOMIC DNA]</scope>
    <source>
        <strain evidence="3">h7</strain>
    </source>
</reference>
<dbReference type="AlphaFoldDB" id="A0A0C3CBP4"/>
<organism evidence="2 3">
    <name type="scientific">Hebeloma cylindrosporum</name>
    <dbReference type="NCBI Taxonomy" id="76867"/>
    <lineage>
        <taxon>Eukaryota</taxon>
        <taxon>Fungi</taxon>
        <taxon>Dikarya</taxon>
        <taxon>Basidiomycota</taxon>
        <taxon>Agaricomycotina</taxon>
        <taxon>Agaricomycetes</taxon>
        <taxon>Agaricomycetidae</taxon>
        <taxon>Agaricales</taxon>
        <taxon>Agaricineae</taxon>
        <taxon>Hymenogastraceae</taxon>
        <taxon>Hebeloma</taxon>
    </lineage>
</organism>
<keyword evidence="3" id="KW-1185">Reference proteome</keyword>
<reference evidence="2 3" key="1">
    <citation type="submission" date="2014-04" db="EMBL/GenBank/DDBJ databases">
        <authorList>
            <consortium name="DOE Joint Genome Institute"/>
            <person name="Kuo A."/>
            <person name="Gay G."/>
            <person name="Dore J."/>
            <person name="Kohler A."/>
            <person name="Nagy L.G."/>
            <person name="Floudas D."/>
            <person name="Copeland A."/>
            <person name="Barry K.W."/>
            <person name="Cichocki N."/>
            <person name="Veneault-Fourrey C."/>
            <person name="LaButti K."/>
            <person name="Lindquist E.A."/>
            <person name="Lipzen A."/>
            <person name="Lundell T."/>
            <person name="Morin E."/>
            <person name="Murat C."/>
            <person name="Sun H."/>
            <person name="Tunlid A."/>
            <person name="Henrissat B."/>
            <person name="Grigoriev I.V."/>
            <person name="Hibbett D.S."/>
            <person name="Martin F."/>
            <person name="Nordberg H.P."/>
            <person name="Cantor M.N."/>
            <person name="Hua S.X."/>
        </authorList>
    </citation>
    <scope>NUCLEOTIDE SEQUENCE [LARGE SCALE GENOMIC DNA]</scope>
    <source>
        <strain evidence="3">h7</strain>
    </source>
</reference>
<accession>A0A0C3CBP4</accession>
<dbReference type="HOGENOM" id="CLU_1855505_0_0_1"/>
<sequence>MEIRCLPSQVCLQNSSHTVTLTAKFKMPVELSIPALEKLLEQFGQTVLMTERLKMRIQTSVMTHAYNYRAPLFMPACCLSIAAPRIKRLTGQASRDGLMNAFVCNGSFWTTHGEERREETEKGRNEPRHSYYGPDCIS</sequence>
<proteinExistence type="predicted"/>
<evidence type="ECO:0000313" key="3">
    <source>
        <dbReference type="Proteomes" id="UP000053424"/>
    </source>
</evidence>
<evidence type="ECO:0000313" key="2">
    <source>
        <dbReference type="EMBL" id="KIM41031.1"/>
    </source>
</evidence>
<protein>
    <submittedName>
        <fullName evidence="2">Uncharacterized protein</fullName>
    </submittedName>
</protein>
<name>A0A0C3CBP4_HEBCY</name>